<dbReference type="GeneID" id="25568062"/>
<dbReference type="eggNOG" id="ENOG502SDAD">
    <property type="taxonomic scope" value="Eukaryota"/>
</dbReference>
<accession>A0A0L0DNU8</accession>
<evidence type="ECO:0000256" key="1">
    <source>
        <dbReference type="SAM" id="MobiDB-lite"/>
    </source>
</evidence>
<organism evidence="2 3">
    <name type="scientific">Thecamonas trahens ATCC 50062</name>
    <dbReference type="NCBI Taxonomy" id="461836"/>
    <lineage>
        <taxon>Eukaryota</taxon>
        <taxon>Apusozoa</taxon>
        <taxon>Apusomonadida</taxon>
        <taxon>Apusomonadidae</taxon>
        <taxon>Thecamonas</taxon>
    </lineage>
</organism>
<feature type="region of interest" description="Disordered" evidence="1">
    <location>
        <begin position="105"/>
        <end position="141"/>
    </location>
</feature>
<protein>
    <submittedName>
        <fullName evidence="2">Uncharacterized protein</fullName>
    </submittedName>
</protein>
<keyword evidence="3" id="KW-1185">Reference proteome</keyword>
<dbReference type="RefSeq" id="XP_013754191.1">
    <property type="nucleotide sequence ID" value="XM_013898737.1"/>
</dbReference>
<dbReference type="AlphaFoldDB" id="A0A0L0DNU8"/>
<dbReference type="EMBL" id="GL349484">
    <property type="protein sequence ID" value="KNC53989.1"/>
    <property type="molecule type" value="Genomic_DNA"/>
</dbReference>
<evidence type="ECO:0000313" key="2">
    <source>
        <dbReference type="EMBL" id="KNC53989.1"/>
    </source>
</evidence>
<feature type="region of interest" description="Disordered" evidence="1">
    <location>
        <begin position="1"/>
        <end position="23"/>
    </location>
</feature>
<gene>
    <name evidence="2" type="ORF">AMSG_09639</name>
</gene>
<sequence>MVAADAPMASPGPDAAASTGGSLPSGQNSAVTWSLAAAAFVVEAEPGVSTLGRGRSSYWRIERGRVAEGTRHLCRECKAYITKGSKYIIRHGARIQLRYHQECFSGDADPRSQAGSSYATDKKRLNIAQAPPADPGKGKFF</sequence>
<evidence type="ECO:0000313" key="3">
    <source>
        <dbReference type="Proteomes" id="UP000054408"/>
    </source>
</evidence>
<reference evidence="2 3" key="1">
    <citation type="submission" date="2010-05" db="EMBL/GenBank/DDBJ databases">
        <title>The Genome Sequence of Thecamonas trahens ATCC 50062.</title>
        <authorList>
            <consortium name="The Broad Institute Genome Sequencing Platform"/>
            <person name="Russ C."/>
            <person name="Cuomo C."/>
            <person name="Shea T."/>
            <person name="Young S.K."/>
            <person name="Zeng Q."/>
            <person name="Koehrsen M."/>
            <person name="Haas B."/>
            <person name="Borodovsky M."/>
            <person name="Guigo R."/>
            <person name="Alvarado L."/>
            <person name="Berlin A."/>
            <person name="Bochicchio J."/>
            <person name="Borenstein D."/>
            <person name="Chapman S."/>
            <person name="Chen Z."/>
            <person name="Freedman E."/>
            <person name="Gellesch M."/>
            <person name="Goldberg J."/>
            <person name="Griggs A."/>
            <person name="Gujja S."/>
            <person name="Heilman E."/>
            <person name="Heiman D."/>
            <person name="Hepburn T."/>
            <person name="Howarth C."/>
            <person name="Jen D."/>
            <person name="Larson L."/>
            <person name="Mehta T."/>
            <person name="Park D."/>
            <person name="Pearson M."/>
            <person name="Roberts A."/>
            <person name="Saif S."/>
            <person name="Shenoy N."/>
            <person name="Sisk P."/>
            <person name="Stolte C."/>
            <person name="Sykes S."/>
            <person name="Thomson T."/>
            <person name="Walk T."/>
            <person name="White J."/>
            <person name="Yandava C."/>
            <person name="Burger G."/>
            <person name="Gray M.W."/>
            <person name="Holland P.W.H."/>
            <person name="King N."/>
            <person name="Lang F.B.F."/>
            <person name="Roger A.J."/>
            <person name="Ruiz-Trillo I."/>
            <person name="Lander E."/>
            <person name="Nusbaum C."/>
        </authorList>
    </citation>
    <scope>NUCLEOTIDE SEQUENCE [LARGE SCALE GENOMIC DNA]</scope>
    <source>
        <strain evidence="2 3">ATCC 50062</strain>
    </source>
</reference>
<dbReference type="Proteomes" id="UP000054408">
    <property type="component" value="Unassembled WGS sequence"/>
</dbReference>
<name>A0A0L0DNU8_THETB</name>
<proteinExistence type="predicted"/>
<dbReference type="OrthoDB" id="10024807at2759"/>